<keyword evidence="3" id="KW-1185">Reference proteome</keyword>
<name>A0ABW1NKK9_9ACTN</name>
<dbReference type="Proteomes" id="UP001596137">
    <property type="component" value="Unassembled WGS sequence"/>
</dbReference>
<reference evidence="3" key="1">
    <citation type="journal article" date="2019" name="Int. J. Syst. Evol. Microbiol.">
        <title>The Global Catalogue of Microorganisms (GCM) 10K type strain sequencing project: providing services to taxonomists for standard genome sequencing and annotation.</title>
        <authorList>
            <consortium name="The Broad Institute Genomics Platform"/>
            <consortium name="The Broad Institute Genome Sequencing Center for Infectious Disease"/>
            <person name="Wu L."/>
            <person name="Ma J."/>
        </authorList>
    </citation>
    <scope>NUCLEOTIDE SEQUENCE [LARGE SCALE GENOMIC DNA]</scope>
    <source>
        <strain evidence="3">JCM 30346</strain>
    </source>
</reference>
<feature type="transmembrane region" description="Helical" evidence="1">
    <location>
        <begin position="46"/>
        <end position="72"/>
    </location>
</feature>
<keyword evidence="1" id="KW-0812">Transmembrane</keyword>
<comment type="caution">
    <text evidence="2">The sequence shown here is derived from an EMBL/GenBank/DDBJ whole genome shotgun (WGS) entry which is preliminary data.</text>
</comment>
<protein>
    <recommendedName>
        <fullName evidence="4">Histidine kinase</fullName>
    </recommendedName>
</protein>
<feature type="transmembrane region" description="Helical" evidence="1">
    <location>
        <begin position="120"/>
        <end position="140"/>
    </location>
</feature>
<keyword evidence="1" id="KW-1133">Transmembrane helix</keyword>
<evidence type="ECO:0008006" key="4">
    <source>
        <dbReference type="Google" id="ProtNLM"/>
    </source>
</evidence>
<feature type="transmembrane region" description="Helical" evidence="1">
    <location>
        <begin position="79"/>
        <end position="100"/>
    </location>
</feature>
<feature type="transmembrane region" description="Helical" evidence="1">
    <location>
        <begin position="12"/>
        <end position="34"/>
    </location>
</feature>
<evidence type="ECO:0000313" key="3">
    <source>
        <dbReference type="Proteomes" id="UP001596137"/>
    </source>
</evidence>
<proteinExistence type="predicted"/>
<keyword evidence="1" id="KW-0472">Membrane</keyword>
<organism evidence="2 3">
    <name type="scientific">Sphaerisporangium aureirubrum</name>
    <dbReference type="NCBI Taxonomy" id="1544736"/>
    <lineage>
        <taxon>Bacteria</taxon>
        <taxon>Bacillati</taxon>
        <taxon>Actinomycetota</taxon>
        <taxon>Actinomycetes</taxon>
        <taxon>Streptosporangiales</taxon>
        <taxon>Streptosporangiaceae</taxon>
        <taxon>Sphaerisporangium</taxon>
    </lineage>
</organism>
<evidence type="ECO:0000256" key="1">
    <source>
        <dbReference type="SAM" id="Phobius"/>
    </source>
</evidence>
<gene>
    <name evidence="2" type="ORF">ACFP1K_21050</name>
</gene>
<sequence>MREPVETSGRRGGRLVGYGAGGVLIVIGLAGLVVDARRTDPLGWALWIGGLVAAHDGVVVPLVVAAGALAGAAREPYRFWVRAALAVSAVLSLVALPMVLGIGRRADNPSLLPLDYGRGLLMVIGVIAVVAAVAVLATRLRKSGRSGS</sequence>
<accession>A0ABW1NKK9</accession>
<evidence type="ECO:0000313" key="2">
    <source>
        <dbReference type="EMBL" id="MFC6083670.1"/>
    </source>
</evidence>
<dbReference type="EMBL" id="JBHSRF010000031">
    <property type="protein sequence ID" value="MFC6083670.1"/>
    <property type="molecule type" value="Genomic_DNA"/>
</dbReference>
<dbReference type="RefSeq" id="WP_380755901.1">
    <property type="nucleotide sequence ID" value="NZ_JBHSRF010000031.1"/>
</dbReference>